<dbReference type="GO" id="GO:0006310">
    <property type="term" value="P:DNA recombination"/>
    <property type="evidence" value="ECO:0007669"/>
    <property type="project" value="InterPro"/>
</dbReference>
<dbReference type="EC" id="5.6.2.4" evidence="12"/>
<dbReference type="SUPFAM" id="SSF52540">
    <property type="entry name" value="P-loop containing nucleoside triphosphate hydrolases"/>
    <property type="match status" value="2"/>
</dbReference>
<dbReference type="SMART" id="SM00490">
    <property type="entry name" value="HELICc"/>
    <property type="match status" value="1"/>
</dbReference>
<keyword evidence="9 12" id="KW-0238">DNA-binding</keyword>
<dbReference type="InterPro" id="IPR001650">
    <property type="entry name" value="Helicase_C-like"/>
</dbReference>
<evidence type="ECO:0000256" key="12">
    <source>
        <dbReference type="HAMAP-Rule" id="MF_00983"/>
    </source>
</evidence>
<evidence type="ECO:0000256" key="10">
    <source>
        <dbReference type="ARBA" id="ARBA00023235"/>
    </source>
</evidence>
<evidence type="ECO:0000313" key="16">
    <source>
        <dbReference type="Proteomes" id="UP001199319"/>
    </source>
</evidence>
<feature type="binding site" evidence="12">
    <location>
        <position position="553"/>
    </location>
    <ligand>
        <name>Zn(2+)</name>
        <dbReference type="ChEBI" id="CHEBI:29105"/>
        <label>1</label>
    </ligand>
</feature>
<feature type="binding site" evidence="12">
    <location>
        <position position="556"/>
    </location>
    <ligand>
        <name>Zn(2+)</name>
        <dbReference type="ChEBI" id="CHEBI:29105"/>
        <label>1</label>
    </ligand>
</feature>
<keyword evidence="4 12" id="KW-0547">Nucleotide-binding</keyword>
<feature type="domain" description="Helicase ATP-binding" evidence="13">
    <location>
        <begin position="285"/>
        <end position="451"/>
    </location>
</feature>
<dbReference type="PANTHER" id="PTHR30580">
    <property type="entry name" value="PRIMOSOMAL PROTEIN N"/>
    <property type="match status" value="1"/>
</dbReference>
<dbReference type="Pfam" id="PF17764">
    <property type="entry name" value="PriA_3primeBD"/>
    <property type="match status" value="1"/>
</dbReference>
<evidence type="ECO:0000256" key="4">
    <source>
        <dbReference type="ARBA" id="ARBA00022741"/>
    </source>
</evidence>
<comment type="function">
    <text evidence="12">Initiates the restart of stalled replication forks, which reloads the replicative helicase on sites other than the origin of replication. Recognizes and binds to abandoned replication forks and remodels them to uncover a helicase loading site. Promotes assembly of the primosome at these replication forks.</text>
</comment>
<dbReference type="InterPro" id="IPR005259">
    <property type="entry name" value="PriA"/>
</dbReference>
<dbReference type="HAMAP" id="MF_00983">
    <property type="entry name" value="PriA"/>
    <property type="match status" value="1"/>
</dbReference>
<dbReference type="EMBL" id="JAJEPW010000010">
    <property type="protein sequence ID" value="MCC2128938.1"/>
    <property type="molecule type" value="Genomic_DNA"/>
</dbReference>
<evidence type="ECO:0000256" key="2">
    <source>
        <dbReference type="ARBA" id="ARBA00022705"/>
    </source>
</evidence>
<dbReference type="NCBIfam" id="TIGR00595">
    <property type="entry name" value="priA"/>
    <property type="match status" value="1"/>
</dbReference>
<accession>A0AAE3AD76</accession>
<dbReference type="GO" id="GO:1990077">
    <property type="term" value="C:primosome complex"/>
    <property type="evidence" value="ECO:0007669"/>
    <property type="project" value="UniProtKB-UniRule"/>
</dbReference>
<evidence type="ECO:0000256" key="3">
    <source>
        <dbReference type="ARBA" id="ARBA00022723"/>
    </source>
</evidence>
<feature type="binding site" evidence="12">
    <location>
        <position position="522"/>
    </location>
    <ligand>
        <name>Zn(2+)</name>
        <dbReference type="ChEBI" id="CHEBI:29105"/>
        <label>2</label>
    </ligand>
</feature>
<keyword evidence="7 12" id="KW-0862">Zinc</keyword>
<sequence>MPQIAKVAVAAATYAIDKPYDYLIPQGTDIAVGMRVLAPFGRGNRVSEGVVLALGQGVPDKPIKPIRSVVDREPVITDREIRLALWMRERYFCTFYDAIRTILPAAVWYSYREMWSLTGEPLPEDLSERETAACRLLQDGPMERDDLCAALGETGGRVLSALKKRGLLQMEPQGSRKVQDRVVQIACLALEPEEALERMERKKKSAARQYDAVAFLAKYGDAVVQELCYYTGVSRQGIRSLERAGLVSLRSQEEYRISRRDYDAAAEEITLNDEQQRAYDEILAQCRDGRPGVTLLQGVTGSGKTLVYIRLAQTLLAQGRSVMILVPEIALTPQMMARFSAYFGDQVALLHSGLRLTERYDQWKRIRRGEAHIVLGTRSAVFAPLENLGLIILDEEQESSYESENPPCYHARDIAKYRCFRENARLLLGSATPTVETAYYARRGDYQLALLRRRYNAHRMPRVILADMRRELRDGNAGCISRELARELEKNLEAGEQSILFLNRRGSSRELLCPQCGYVPQCPRCSVYLTYHSANGRMMCHYCGYSEKSSEACPECGGAMKHIGVGTQRAEEELHALFPEAEILRMDADTVSQGHEKILRDFQVRRVPILLGTQMVAKGLDFANVTLVGVLAADMSLYVDHYRASERTFSLLTQVVGRAGRGDKPGRAVIQTYTPQNDVILAAADQDYDRFYDGEIRLRQLRRDPPFADQFFITVTGPEEGPVRRAAAGLRDGLRSAAGQEPYRGMALDILGPAPAPVVKVNNRYRYRVTVIGRNDKTLRGLLSAFMKEFSRRPEHKALHIYTDCNLMD</sequence>
<dbReference type="Pfam" id="PF18319">
    <property type="entry name" value="Zn_ribbon_PriA"/>
    <property type="match status" value="1"/>
</dbReference>
<evidence type="ECO:0000256" key="11">
    <source>
        <dbReference type="ARBA" id="ARBA00048988"/>
    </source>
</evidence>
<dbReference type="Proteomes" id="UP001199319">
    <property type="component" value="Unassembled WGS sequence"/>
</dbReference>
<dbReference type="InterPro" id="IPR027417">
    <property type="entry name" value="P-loop_NTPase"/>
</dbReference>
<gene>
    <name evidence="12 15" type="primary">priA</name>
    <name evidence="15" type="ORF">LKD37_05300</name>
</gene>
<evidence type="ECO:0000313" key="15">
    <source>
        <dbReference type="EMBL" id="MCC2128938.1"/>
    </source>
</evidence>
<dbReference type="GO" id="GO:0006302">
    <property type="term" value="P:double-strand break repair"/>
    <property type="evidence" value="ECO:0007669"/>
    <property type="project" value="InterPro"/>
</dbReference>
<feature type="binding site" evidence="12">
    <location>
        <position position="540"/>
    </location>
    <ligand>
        <name>Zn(2+)</name>
        <dbReference type="ChEBI" id="CHEBI:29105"/>
        <label>2</label>
    </ligand>
</feature>
<comment type="subunit">
    <text evidence="12">Component of the replication restart primosome.</text>
</comment>
<dbReference type="Pfam" id="PF18074">
    <property type="entry name" value="PriA_C"/>
    <property type="match status" value="1"/>
</dbReference>
<dbReference type="Pfam" id="PF00271">
    <property type="entry name" value="Helicase_C"/>
    <property type="match status" value="1"/>
</dbReference>
<dbReference type="InterPro" id="IPR011545">
    <property type="entry name" value="DEAD/DEAH_box_helicase_dom"/>
</dbReference>
<dbReference type="GO" id="GO:0016787">
    <property type="term" value="F:hydrolase activity"/>
    <property type="evidence" value="ECO:0007669"/>
    <property type="project" value="UniProtKB-KW"/>
</dbReference>
<dbReference type="InterPro" id="IPR040498">
    <property type="entry name" value="PriA_CRR"/>
</dbReference>
<comment type="cofactor">
    <cofactor evidence="12">
        <name>Zn(2+)</name>
        <dbReference type="ChEBI" id="CHEBI:29105"/>
    </cofactor>
    <text evidence="12">Binds 2 zinc ions per subunit.</text>
</comment>
<dbReference type="CDD" id="cd18804">
    <property type="entry name" value="SF2_C_priA"/>
    <property type="match status" value="1"/>
</dbReference>
<comment type="catalytic activity">
    <reaction evidence="12">
        <text>Couples ATP hydrolysis with the unwinding of duplex DNA by translocating in the 3'-5' direction.</text>
        <dbReference type="EC" id="5.6.2.4"/>
    </reaction>
</comment>
<evidence type="ECO:0000259" key="13">
    <source>
        <dbReference type="PROSITE" id="PS51192"/>
    </source>
</evidence>
<dbReference type="SMART" id="SM00487">
    <property type="entry name" value="DEXDc"/>
    <property type="match status" value="1"/>
</dbReference>
<feature type="domain" description="Helicase C-terminal" evidence="14">
    <location>
        <begin position="548"/>
        <end position="699"/>
    </location>
</feature>
<feature type="binding site" evidence="12">
    <location>
        <position position="543"/>
    </location>
    <ligand>
        <name>Zn(2+)</name>
        <dbReference type="ChEBI" id="CHEBI:29105"/>
        <label>2</label>
    </ligand>
</feature>
<dbReference type="GO" id="GO:0006269">
    <property type="term" value="P:DNA replication, synthesis of primer"/>
    <property type="evidence" value="ECO:0007669"/>
    <property type="project" value="UniProtKB-KW"/>
</dbReference>
<dbReference type="PROSITE" id="PS51194">
    <property type="entry name" value="HELICASE_CTER"/>
    <property type="match status" value="1"/>
</dbReference>
<dbReference type="InterPro" id="IPR042115">
    <property type="entry name" value="PriA_3primeBD_sf"/>
</dbReference>
<dbReference type="AlphaFoldDB" id="A0AAE3AD76"/>
<keyword evidence="1 12" id="KW-0639">Primosome</keyword>
<name>A0AAE3AD76_9FIRM</name>
<keyword evidence="2 12" id="KW-0235">DNA replication</keyword>
<dbReference type="InterPro" id="IPR014001">
    <property type="entry name" value="Helicase_ATP-bd"/>
</dbReference>
<dbReference type="GO" id="GO:0043138">
    <property type="term" value="F:3'-5' DNA helicase activity"/>
    <property type="evidence" value="ECO:0007669"/>
    <property type="project" value="UniProtKB-EC"/>
</dbReference>
<evidence type="ECO:0000256" key="5">
    <source>
        <dbReference type="ARBA" id="ARBA00022801"/>
    </source>
</evidence>
<feature type="binding site" evidence="12">
    <location>
        <position position="513"/>
    </location>
    <ligand>
        <name>Zn(2+)</name>
        <dbReference type="ChEBI" id="CHEBI:29105"/>
        <label>1</label>
    </ligand>
</feature>
<dbReference type="GO" id="GO:0006270">
    <property type="term" value="P:DNA replication initiation"/>
    <property type="evidence" value="ECO:0007669"/>
    <property type="project" value="TreeGrafter"/>
</dbReference>
<keyword evidence="10 12" id="KW-0413">Isomerase</keyword>
<evidence type="ECO:0000256" key="7">
    <source>
        <dbReference type="ARBA" id="ARBA00022833"/>
    </source>
</evidence>
<keyword evidence="6 12" id="KW-0347">Helicase</keyword>
<feature type="binding site" evidence="12">
    <location>
        <position position="516"/>
    </location>
    <ligand>
        <name>Zn(2+)</name>
        <dbReference type="ChEBI" id="CHEBI:29105"/>
        <label>1</label>
    </ligand>
</feature>
<dbReference type="Gene3D" id="3.40.1440.60">
    <property type="entry name" value="PriA, 3(prime) DNA-binding domain"/>
    <property type="match status" value="1"/>
</dbReference>
<evidence type="ECO:0000256" key="8">
    <source>
        <dbReference type="ARBA" id="ARBA00022840"/>
    </source>
</evidence>
<evidence type="ECO:0000259" key="14">
    <source>
        <dbReference type="PROSITE" id="PS51194"/>
    </source>
</evidence>
<dbReference type="GO" id="GO:0005524">
    <property type="term" value="F:ATP binding"/>
    <property type="evidence" value="ECO:0007669"/>
    <property type="project" value="UniProtKB-UniRule"/>
</dbReference>
<keyword evidence="8 12" id="KW-0067">ATP-binding</keyword>
<dbReference type="GO" id="GO:0003677">
    <property type="term" value="F:DNA binding"/>
    <property type="evidence" value="ECO:0007669"/>
    <property type="project" value="UniProtKB-UniRule"/>
</dbReference>
<dbReference type="InterPro" id="IPR041222">
    <property type="entry name" value="PriA_3primeBD"/>
</dbReference>
<keyword evidence="3 12" id="KW-0479">Metal-binding</keyword>
<comment type="similarity">
    <text evidence="12">Belongs to the helicase family. PriA subfamily.</text>
</comment>
<dbReference type="Pfam" id="PF00270">
    <property type="entry name" value="DEAD"/>
    <property type="match status" value="1"/>
</dbReference>
<dbReference type="GO" id="GO:0008270">
    <property type="term" value="F:zinc ion binding"/>
    <property type="evidence" value="ECO:0007669"/>
    <property type="project" value="UniProtKB-UniRule"/>
</dbReference>
<comment type="catalytic activity">
    <reaction evidence="11 12">
        <text>ATP + H2O = ADP + phosphate + H(+)</text>
        <dbReference type="Rhea" id="RHEA:13065"/>
        <dbReference type="ChEBI" id="CHEBI:15377"/>
        <dbReference type="ChEBI" id="CHEBI:15378"/>
        <dbReference type="ChEBI" id="CHEBI:30616"/>
        <dbReference type="ChEBI" id="CHEBI:43474"/>
        <dbReference type="ChEBI" id="CHEBI:456216"/>
        <dbReference type="EC" id="5.6.2.4"/>
    </reaction>
</comment>
<protein>
    <recommendedName>
        <fullName evidence="12">Replication restart protein PriA</fullName>
    </recommendedName>
    <alternativeName>
        <fullName evidence="12">ATP-dependent DNA helicase PriA</fullName>
        <ecNumber evidence="12">5.6.2.4</ecNumber>
    </alternativeName>
    <alternativeName>
        <fullName evidence="12">DNA 3'-5' helicase PriA</fullName>
    </alternativeName>
</protein>
<evidence type="ECO:0000256" key="6">
    <source>
        <dbReference type="ARBA" id="ARBA00022806"/>
    </source>
</evidence>
<proteinExistence type="inferred from homology"/>
<reference evidence="15" key="1">
    <citation type="submission" date="2021-10" db="EMBL/GenBank/DDBJ databases">
        <title>Anaerobic single-cell dispensing facilitates the cultivation of human gut bacteria.</title>
        <authorList>
            <person name="Afrizal A."/>
        </authorList>
    </citation>
    <scope>NUCLEOTIDE SEQUENCE</scope>
    <source>
        <strain evidence="15">CLA-AA-H272</strain>
    </source>
</reference>
<organism evidence="15 16">
    <name type="scientific">Brotocaccenecus cirricatena</name>
    <dbReference type="NCBI Taxonomy" id="3064195"/>
    <lineage>
        <taxon>Bacteria</taxon>
        <taxon>Bacillati</taxon>
        <taxon>Bacillota</taxon>
        <taxon>Clostridia</taxon>
        <taxon>Eubacteriales</taxon>
        <taxon>Oscillospiraceae</taxon>
        <taxon>Brotocaccenecus</taxon>
    </lineage>
</organism>
<feature type="binding site" evidence="12">
    <location>
        <position position="525"/>
    </location>
    <ligand>
        <name>Zn(2+)</name>
        <dbReference type="ChEBI" id="CHEBI:29105"/>
        <label>2</label>
    </ligand>
</feature>
<dbReference type="PANTHER" id="PTHR30580:SF0">
    <property type="entry name" value="PRIMOSOMAL PROTEIN N"/>
    <property type="match status" value="1"/>
</dbReference>
<dbReference type="InterPro" id="IPR041236">
    <property type="entry name" value="PriA_C"/>
</dbReference>
<dbReference type="FunFam" id="3.40.50.300:FF:000489">
    <property type="entry name" value="Primosome assembly protein PriA"/>
    <property type="match status" value="1"/>
</dbReference>
<keyword evidence="16" id="KW-1185">Reference proteome</keyword>
<dbReference type="Gene3D" id="3.40.50.300">
    <property type="entry name" value="P-loop containing nucleotide triphosphate hydrolases"/>
    <property type="match status" value="2"/>
</dbReference>
<comment type="caution">
    <text evidence="15">The sequence shown here is derived from an EMBL/GenBank/DDBJ whole genome shotgun (WGS) entry which is preliminary data.</text>
</comment>
<dbReference type="PROSITE" id="PS51192">
    <property type="entry name" value="HELICASE_ATP_BIND_1"/>
    <property type="match status" value="1"/>
</dbReference>
<evidence type="ECO:0000256" key="9">
    <source>
        <dbReference type="ARBA" id="ARBA00023125"/>
    </source>
</evidence>
<keyword evidence="5 12" id="KW-0378">Hydrolase</keyword>
<evidence type="ECO:0000256" key="1">
    <source>
        <dbReference type="ARBA" id="ARBA00022515"/>
    </source>
</evidence>
<dbReference type="RefSeq" id="WP_302928240.1">
    <property type="nucleotide sequence ID" value="NZ_JAJEPW010000010.1"/>
</dbReference>